<keyword evidence="3 5" id="KW-1133">Transmembrane helix</keyword>
<feature type="transmembrane region" description="Helical" evidence="5">
    <location>
        <begin position="210"/>
        <end position="227"/>
    </location>
</feature>
<sequence>MTATSPAPARIAPEESLDAFREDRVYLGADHRRNERRTWIVAGITVVALAAQIVGGLMFNSMALIAGGLHNAAHVAALLVAALAYRLARRYASDPRFSFGTGKLGYLAGFANAVVLAFTALLIAAESVERLIVPEEVAYTEALWLAAAGLVLSIVCMLILKPAGHAHPRDRDLNLSAVHLHLSADAIVSGLAIAGLLAGRALGWSWADPLAGLAGAALVAHFALSLVRQASGVLLDVNPSPTLAAEIRSRLAAEGERILDLHLWQLGPDHHAAIVVIAADDPRPAEAYRARLAGLPGLTHLTIEVRGA</sequence>
<evidence type="ECO:0000256" key="1">
    <source>
        <dbReference type="ARBA" id="ARBA00004141"/>
    </source>
</evidence>
<dbReference type="InterPro" id="IPR050681">
    <property type="entry name" value="CDF/SLC30A"/>
</dbReference>
<organism evidence="7 8">
    <name type="scientific">Phenylobacterium terrae</name>
    <dbReference type="NCBI Taxonomy" id="2665495"/>
    <lineage>
        <taxon>Bacteria</taxon>
        <taxon>Pseudomonadati</taxon>
        <taxon>Pseudomonadota</taxon>
        <taxon>Alphaproteobacteria</taxon>
        <taxon>Caulobacterales</taxon>
        <taxon>Caulobacteraceae</taxon>
        <taxon>Phenylobacterium</taxon>
    </lineage>
</organism>
<dbReference type="InterPro" id="IPR058533">
    <property type="entry name" value="Cation_efflux_TM"/>
</dbReference>
<accession>A0ABW4N303</accession>
<dbReference type="Proteomes" id="UP001597237">
    <property type="component" value="Unassembled WGS sequence"/>
</dbReference>
<evidence type="ECO:0000313" key="8">
    <source>
        <dbReference type="Proteomes" id="UP001597237"/>
    </source>
</evidence>
<dbReference type="InterPro" id="IPR002524">
    <property type="entry name" value="Cation_efflux"/>
</dbReference>
<evidence type="ECO:0000256" key="2">
    <source>
        <dbReference type="ARBA" id="ARBA00022692"/>
    </source>
</evidence>
<comment type="caution">
    <text evidence="7">The sequence shown here is derived from an EMBL/GenBank/DDBJ whole genome shotgun (WGS) entry which is preliminary data.</text>
</comment>
<keyword evidence="8" id="KW-1185">Reference proteome</keyword>
<feature type="transmembrane region" description="Helical" evidence="5">
    <location>
        <begin position="106"/>
        <end position="125"/>
    </location>
</feature>
<dbReference type="InterPro" id="IPR027469">
    <property type="entry name" value="Cation_efflux_TMD_sf"/>
</dbReference>
<protein>
    <submittedName>
        <fullName evidence="7">Cation diffusion facilitator family transporter</fullName>
    </submittedName>
</protein>
<gene>
    <name evidence="7" type="ORF">ACFSC0_06485</name>
</gene>
<feature type="transmembrane region" description="Helical" evidence="5">
    <location>
        <begin position="180"/>
        <end position="198"/>
    </location>
</feature>
<feature type="transmembrane region" description="Helical" evidence="5">
    <location>
        <begin position="137"/>
        <end position="160"/>
    </location>
</feature>
<dbReference type="EMBL" id="JBHUEY010000001">
    <property type="protein sequence ID" value="MFD1783035.1"/>
    <property type="molecule type" value="Genomic_DNA"/>
</dbReference>
<dbReference type="NCBIfam" id="TIGR01297">
    <property type="entry name" value="CDF"/>
    <property type="match status" value="1"/>
</dbReference>
<name>A0ABW4N303_9CAUL</name>
<feature type="domain" description="Cation efflux protein transmembrane" evidence="6">
    <location>
        <begin position="39"/>
        <end position="235"/>
    </location>
</feature>
<dbReference type="Gene3D" id="1.20.1510.10">
    <property type="entry name" value="Cation efflux protein transmembrane domain"/>
    <property type="match status" value="1"/>
</dbReference>
<feature type="transmembrane region" description="Helical" evidence="5">
    <location>
        <begin position="65"/>
        <end position="85"/>
    </location>
</feature>
<evidence type="ECO:0000256" key="3">
    <source>
        <dbReference type="ARBA" id="ARBA00022989"/>
    </source>
</evidence>
<dbReference type="PANTHER" id="PTHR11562:SF40">
    <property type="entry name" value="CATION EFFLUX SYSTEM PROTEIN"/>
    <property type="match status" value="1"/>
</dbReference>
<keyword evidence="4 5" id="KW-0472">Membrane</keyword>
<evidence type="ECO:0000256" key="4">
    <source>
        <dbReference type="ARBA" id="ARBA00023136"/>
    </source>
</evidence>
<dbReference type="PANTHER" id="PTHR11562">
    <property type="entry name" value="CATION EFFLUX PROTEIN/ ZINC TRANSPORTER"/>
    <property type="match status" value="1"/>
</dbReference>
<evidence type="ECO:0000259" key="6">
    <source>
        <dbReference type="Pfam" id="PF01545"/>
    </source>
</evidence>
<proteinExistence type="predicted"/>
<evidence type="ECO:0000256" key="5">
    <source>
        <dbReference type="SAM" id="Phobius"/>
    </source>
</evidence>
<dbReference type="RefSeq" id="WP_377282441.1">
    <property type="nucleotide sequence ID" value="NZ_JBHRSI010000007.1"/>
</dbReference>
<comment type="subcellular location">
    <subcellularLocation>
        <location evidence="1">Membrane</location>
        <topology evidence="1">Multi-pass membrane protein</topology>
    </subcellularLocation>
</comment>
<dbReference type="Pfam" id="PF01545">
    <property type="entry name" value="Cation_efflux"/>
    <property type="match status" value="1"/>
</dbReference>
<reference evidence="8" key="1">
    <citation type="journal article" date="2019" name="Int. J. Syst. Evol. Microbiol.">
        <title>The Global Catalogue of Microorganisms (GCM) 10K type strain sequencing project: providing services to taxonomists for standard genome sequencing and annotation.</title>
        <authorList>
            <consortium name="The Broad Institute Genomics Platform"/>
            <consortium name="The Broad Institute Genome Sequencing Center for Infectious Disease"/>
            <person name="Wu L."/>
            <person name="Ma J."/>
        </authorList>
    </citation>
    <scope>NUCLEOTIDE SEQUENCE [LARGE SCALE GENOMIC DNA]</scope>
    <source>
        <strain evidence="8">DFY28</strain>
    </source>
</reference>
<keyword evidence="2 5" id="KW-0812">Transmembrane</keyword>
<evidence type="ECO:0000313" key="7">
    <source>
        <dbReference type="EMBL" id="MFD1783035.1"/>
    </source>
</evidence>
<feature type="transmembrane region" description="Helical" evidence="5">
    <location>
        <begin position="39"/>
        <end position="59"/>
    </location>
</feature>
<dbReference type="SUPFAM" id="SSF161111">
    <property type="entry name" value="Cation efflux protein transmembrane domain-like"/>
    <property type="match status" value="1"/>
</dbReference>